<evidence type="ECO:0000259" key="10">
    <source>
        <dbReference type="PROSITE" id="PS50192"/>
    </source>
</evidence>
<evidence type="ECO:0000256" key="2">
    <source>
        <dbReference type="ARBA" id="ARBA00009063"/>
    </source>
</evidence>
<sequence length="374" mass="41321">MTDLTPAFAGLLQQHGKQLKPRTFSADNLDDFLKEAYKINEHIVSLHRDLRSIRQSYLSTAQPRRTQLRAGQQHNDRFTSSAGSAKPMSDRDREKVDADAKQMLRKLNASIKGLRETEEVRHETEIALITQKYGGGRGFSLAKQWVAGGLASSSSSSKSNEQAAAEDREKAVSTHRGSVLWMLGQRLQNCIATQQEMMEIRISREMEKNRSVLAKARAPPEMTALRAMMEPGDGTSSSGGGGAAAEMGRRADEEAQKSAAAYNPVSDLTDEQIQMFQQENADMLRHYESTLDQVRTAQKSLIEISELQTQLVDNLTTQSANIDLLMADSSNTTENVGGGNKQLKQATQKPSTAKYTFYATCGLCAFLVVWDLII</sequence>
<dbReference type="PANTHER" id="PTHR15959:SF0">
    <property type="entry name" value="SYNTAXIN-18"/>
    <property type="match status" value="1"/>
</dbReference>
<dbReference type="PROSITE" id="PS50192">
    <property type="entry name" value="T_SNARE"/>
    <property type="match status" value="1"/>
</dbReference>
<keyword evidence="12" id="KW-1185">Reference proteome</keyword>
<protein>
    <recommendedName>
        <fullName evidence="10">t-SNARE coiled-coil homology domain-containing protein</fullName>
    </recommendedName>
</protein>
<dbReference type="GO" id="GO:0006890">
    <property type="term" value="P:retrograde vesicle-mediated transport, Golgi to endoplasmic reticulum"/>
    <property type="evidence" value="ECO:0007669"/>
    <property type="project" value="TreeGrafter"/>
</dbReference>
<evidence type="ECO:0000256" key="4">
    <source>
        <dbReference type="ARBA" id="ARBA00022692"/>
    </source>
</evidence>
<keyword evidence="5" id="KW-0653">Protein transport</keyword>
<evidence type="ECO:0000256" key="3">
    <source>
        <dbReference type="ARBA" id="ARBA00022448"/>
    </source>
</evidence>
<feature type="region of interest" description="Disordered" evidence="9">
    <location>
        <begin position="231"/>
        <end position="259"/>
    </location>
</feature>
<dbReference type="InterPro" id="IPR000727">
    <property type="entry name" value="T_SNARE_dom"/>
</dbReference>
<feature type="compositionally biased region" description="Basic and acidic residues" evidence="9">
    <location>
        <begin position="247"/>
        <end position="256"/>
    </location>
</feature>
<dbReference type="EMBL" id="KQ964256">
    <property type="protein sequence ID" value="KXJ89146.1"/>
    <property type="molecule type" value="Genomic_DNA"/>
</dbReference>
<keyword evidence="7" id="KW-0175">Coiled coil</keyword>
<dbReference type="Proteomes" id="UP000070501">
    <property type="component" value="Unassembled WGS sequence"/>
</dbReference>
<keyword evidence="4" id="KW-0812">Transmembrane</keyword>
<dbReference type="GO" id="GO:0005783">
    <property type="term" value="C:endoplasmic reticulum"/>
    <property type="evidence" value="ECO:0007669"/>
    <property type="project" value="TreeGrafter"/>
</dbReference>
<evidence type="ECO:0000256" key="1">
    <source>
        <dbReference type="ARBA" id="ARBA00004211"/>
    </source>
</evidence>
<evidence type="ECO:0000313" key="11">
    <source>
        <dbReference type="EMBL" id="KXJ89146.1"/>
    </source>
</evidence>
<accession>A0A136IWJ1</accession>
<evidence type="ECO:0000313" key="12">
    <source>
        <dbReference type="Proteomes" id="UP000070501"/>
    </source>
</evidence>
<feature type="region of interest" description="Disordered" evidence="9">
    <location>
        <begin position="61"/>
        <end position="96"/>
    </location>
</feature>
<dbReference type="STRING" id="196109.A0A136IWJ1"/>
<dbReference type="GO" id="GO:0015031">
    <property type="term" value="P:protein transport"/>
    <property type="evidence" value="ECO:0007669"/>
    <property type="project" value="UniProtKB-KW"/>
</dbReference>
<comment type="subcellular location">
    <subcellularLocation>
        <location evidence="1">Membrane</location>
        <topology evidence="1">Single-pass type IV membrane protein</topology>
    </subcellularLocation>
</comment>
<feature type="region of interest" description="Disordered" evidence="9">
    <location>
        <begin position="151"/>
        <end position="170"/>
    </location>
</feature>
<dbReference type="Pfam" id="PF10496">
    <property type="entry name" value="Syntaxin-18_N"/>
    <property type="match status" value="1"/>
</dbReference>
<dbReference type="InParanoid" id="A0A136IWJ1"/>
<evidence type="ECO:0000256" key="6">
    <source>
        <dbReference type="ARBA" id="ARBA00022989"/>
    </source>
</evidence>
<evidence type="ECO:0000256" key="9">
    <source>
        <dbReference type="SAM" id="MobiDB-lite"/>
    </source>
</evidence>
<gene>
    <name evidence="11" type="ORF">Micbo1qcDRAFT_165916</name>
</gene>
<dbReference type="AlphaFoldDB" id="A0A136IWJ1"/>
<keyword evidence="8" id="KW-0472">Membrane</keyword>
<keyword evidence="6" id="KW-1133">Transmembrane helix</keyword>
<feature type="domain" description="T-SNARE coiled-coil homology" evidence="10">
    <location>
        <begin position="284"/>
        <end position="346"/>
    </location>
</feature>
<dbReference type="Gene3D" id="1.20.5.110">
    <property type="match status" value="1"/>
</dbReference>
<feature type="compositionally biased region" description="Polar residues" evidence="9">
    <location>
        <begin position="61"/>
        <end position="83"/>
    </location>
</feature>
<evidence type="ECO:0000256" key="5">
    <source>
        <dbReference type="ARBA" id="ARBA00022927"/>
    </source>
</evidence>
<evidence type="ECO:0000256" key="7">
    <source>
        <dbReference type="ARBA" id="ARBA00023054"/>
    </source>
</evidence>
<organism evidence="11 12">
    <name type="scientific">Microdochium bolleyi</name>
    <dbReference type="NCBI Taxonomy" id="196109"/>
    <lineage>
        <taxon>Eukaryota</taxon>
        <taxon>Fungi</taxon>
        <taxon>Dikarya</taxon>
        <taxon>Ascomycota</taxon>
        <taxon>Pezizomycotina</taxon>
        <taxon>Sordariomycetes</taxon>
        <taxon>Xylariomycetidae</taxon>
        <taxon>Xylariales</taxon>
        <taxon>Microdochiaceae</taxon>
        <taxon>Microdochium</taxon>
    </lineage>
</organism>
<dbReference type="InterPro" id="IPR019529">
    <property type="entry name" value="Syntaxin-18_N"/>
</dbReference>
<proteinExistence type="inferred from homology"/>
<keyword evidence="3" id="KW-0813">Transport</keyword>
<reference evidence="12" key="1">
    <citation type="submission" date="2016-02" db="EMBL/GenBank/DDBJ databases">
        <title>Draft genome sequence of Microdochium bolleyi, a fungal endophyte of beachgrass.</title>
        <authorList>
            <consortium name="DOE Joint Genome Institute"/>
            <person name="David A.S."/>
            <person name="May G."/>
            <person name="Haridas S."/>
            <person name="Lim J."/>
            <person name="Wang M."/>
            <person name="Labutti K."/>
            <person name="Lipzen A."/>
            <person name="Barry K."/>
            <person name="Grigoriev I.V."/>
        </authorList>
    </citation>
    <scope>NUCLEOTIDE SEQUENCE [LARGE SCALE GENOMIC DNA]</scope>
    <source>
        <strain evidence="12">J235TASD1</strain>
    </source>
</reference>
<name>A0A136IWJ1_9PEZI</name>
<dbReference type="OrthoDB" id="342981at2759"/>
<dbReference type="GO" id="GO:0031201">
    <property type="term" value="C:SNARE complex"/>
    <property type="evidence" value="ECO:0007669"/>
    <property type="project" value="TreeGrafter"/>
</dbReference>
<comment type="similarity">
    <text evidence="2">Belongs to the syntaxin family.</text>
</comment>
<dbReference type="PANTHER" id="PTHR15959">
    <property type="entry name" value="SYNTAXIN-18"/>
    <property type="match status" value="1"/>
</dbReference>
<evidence type="ECO:0000256" key="8">
    <source>
        <dbReference type="ARBA" id="ARBA00023136"/>
    </source>
</evidence>